<dbReference type="GO" id="GO:0003735">
    <property type="term" value="F:structural constituent of ribosome"/>
    <property type="evidence" value="ECO:0007669"/>
    <property type="project" value="TreeGrafter"/>
</dbReference>
<evidence type="ECO:0000256" key="4">
    <source>
        <dbReference type="ARBA" id="ARBA00022980"/>
    </source>
</evidence>
<evidence type="ECO:0000256" key="2">
    <source>
        <dbReference type="ARBA" id="ARBA00009863"/>
    </source>
</evidence>
<keyword evidence="3" id="KW-0809">Transit peptide</keyword>
<feature type="region of interest" description="Disordered" evidence="8">
    <location>
        <begin position="38"/>
        <end position="81"/>
    </location>
</feature>
<keyword evidence="4" id="KW-0689">Ribosomal protein</keyword>
<dbReference type="GO" id="GO:0005763">
    <property type="term" value="C:mitochondrial small ribosomal subunit"/>
    <property type="evidence" value="ECO:0007669"/>
    <property type="project" value="TreeGrafter"/>
</dbReference>
<evidence type="ECO:0000256" key="5">
    <source>
        <dbReference type="ARBA" id="ARBA00023128"/>
    </source>
</evidence>
<sequence length="467" mass="50682">MPPSICLRRLSLAPSDLTAHAMASRSLLAYTQTTSFSHSASLSAKPGQGKPAGPARGERTLNLGKNKKVQRDMGKRPAPGERKALRKRVVLSNTNALVVEGLNDLTVSNIETGDMQGQVVGLSEPVIDQLRAVEAFKATQGWYLFRRPAMLMRKETAQLSALMGDVEAQKKTVRRILVGDRASGKSTLLLQGLAMAFMRKWVVINFPDAKDIVSAHTEYAPLPGSNPLQYTQNAYTANLLAQIAKANSAVLSTIVPSTDLRLPIPTTRKTTLADLAVLGSKNPELSWPIFNALWTELTQPGRPPIILAVDGLAHIMTPSAYLSAEAKPIHAHDLVVVRHFIDHLSGKSVLPNGGMVLAATSGSNQPASPALKFSVQLAEARAQGATDLPMWNPYELVDQRVMEVLTDVDTLKLHGLDKQDSRTIMEYYAASGMLRKQVDEPLVSHWWTLAGNGNIGELEKGSVKMRA</sequence>
<evidence type="ECO:0000313" key="10">
    <source>
        <dbReference type="Proteomes" id="UP000799750"/>
    </source>
</evidence>
<evidence type="ECO:0000256" key="1">
    <source>
        <dbReference type="ARBA" id="ARBA00004173"/>
    </source>
</evidence>
<keyword evidence="6" id="KW-0687">Ribonucleoprotein</keyword>
<feature type="compositionally biased region" description="Basic and acidic residues" evidence="8">
    <location>
        <begin position="69"/>
        <end position="81"/>
    </location>
</feature>
<evidence type="ECO:0000256" key="7">
    <source>
        <dbReference type="ARBA" id="ARBA00035140"/>
    </source>
</evidence>
<dbReference type="OrthoDB" id="274828at2759"/>
<gene>
    <name evidence="9" type="ORF">BU16DRAFT_548005</name>
</gene>
<dbReference type="Pfam" id="PF10236">
    <property type="entry name" value="DAP3"/>
    <property type="match status" value="1"/>
</dbReference>
<name>A0A6A6R5U3_9PEZI</name>
<dbReference type="PANTHER" id="PTHR12810:SF0">
    <property type="entry name" value="SMALL RIBOSOMAL SUBUNIT PROTEIN MS29"/>
    <property type="match status" value="1"/>
</dbReference>
<reference evidence="9" key="1">
    <citation type="journal article" date="2020" name="Stud. Mycol.">
        <title>101 Dothideomycetes genomes: a test case for predicting lifestyles and emergence of pathogens.</title>
        <authorList>
            <person name="Haridas S."/>
            <person name="Albert R."/>
            <person name="Binder M."/>
            <person name="Bloem J."/>
            <person name="Labutti K."/>
            <person name="Salamov A."/>
            <person name="Andreopoulos B."/>
            <person name="Baker S."/>
            <person name="Barry K."/>
            <person name="Bills G."/>
            <person name="Bluhm B."/>
            <person name="Cannon C."/>
            <person name="Castanera R."/>
            <person name="Culley D."/>
            <person name="Daum C."/>
            <person name="Ezra D."/>
            <person name="Gonzalez J."/>
            <person name="Henrissat B."/>
            <person name="Kuo A."/>
            <person name="Liang C."/>
            <person name="Lipzen A."/>
            <person name="Lutzoni F."/>
            <person name="Magnuson J."/>
            <person name="Mondo S."/>
            <person name="Nolan M."/>
            <person name="Ohm R."/>
            <person name="Pangilinan J."/>
            <person name="Park H.-J."/>
            <person name="Ramirez L."/>
            <person name="Alfaro M."/>
            <person name="Sun H."/>
            <person name="Tritt A."/>
            <person name="Yoshinaga Y."/>
            <person name="Zwiers L.-H."/>
            <person name="Turgeon B."/>
            <person name="Goodwin S."/>
            <person name="Spatafora J."/>
            <person name="Crous P."/>
            <person name="Grigoriev I."/>
        </authorList>
    </citation>
    <scope>NUCLEOTIDE SEQUENCE</scope>
    <source>
        <strain evidence="9">CBS 269.34</strain>
    </source>
</reference>
<evidence type="ECO:0000256" key="6">
    <source>
        <dbReference type="ARBA" id="ARBA00023274"/>
    </source>
</evidence>
<protein>
    <recommendedName>
        <fullName evidence="7">Small ribosomal subunit protein mS29</fullName>
    </recommendedName>
</protein>
<keyword evidence="5" id="KW-0496">Mitochondrion</keyword>
<dbReference type="Proteomes" id="UP000799750">
    <property type="component" value="Unassembled WGS sequence"/>
</dbReference>
<dbReference type="EMBL" id="MU004184">
    <property type="protein sequence ID" value="KAF2499846.1"/>
    <property type="molecule type" value="Genomic_DNA"/>
</dbReference>
<accession>A0A6A6R5U3</accession>
<evidence type="ECO:0000313" key="9">
    <source>
        <dbReference type="EMBL" id="KAF2499846.1"/>
    </source>
</evidence>
<comment type="similarity">
    <text evidence="2">Belongs to the mitochondrion-specific ribosomal protein mS29 family.</text>
</comment>
<dbReference type="InterPro" id="IPR019368">
    <property type="entry name" value="Ribosomal_mS29"/>
</dbReference>
<proteinExistence type="inferred from homology"/>
<keyword evidence="10" id="KW-1185">Reference proteome</keyword>
<evidence type="ECO:0000256" key="3">
    <source>
        <dbReference type="ARBA" id="ARBA00022946"/>
    </source>
</evidence>
<evidence type="ECO:0000256" key="8">
    <source>
        <dbReference type="SAM" id="MobiDB-lite"/>
    </source>
</evidence>
<dbReference type="PANTHER" id="PTHR12810">
    <property type="entry name" value="MITOCHONDRIAL 28S RIBOSOMAL PROTEIN S29"/>
    <property type="match status" value="1"/>
</dbReference>
<dbReference type="AlphaFoldDB" id="A0A6A6R5U3"/>
<comment type="subcellular location">
    <subcellularLocation>
        <location evidence="1">Mitochondrion</location>
    </subcellularLocation>
</comment>
<organism evidence="9 10">
    <name type="scientific">Lophium mytilinum</name>
    <dbReference type="NCBI Taxonomy" id="390894"/>
    <lineage>
        <taxon>Eukaryota</taxon>
        <taxon>Fungi</taxon>
        <taxon>Dikarya</taxon>
        <taxon>Ascomycota</taxon>
        <taxon>Pezizomycotina</taxon>
        <taxon>Dothideomycetes</taxon>
        <taxon>Pleosporomycetidae</taxon>
        <taxon>Mytilinidiales</taxon>
        <taxon>Mytilinidiaceae</taxon>
        <taxon>Lophium</taxon>
    </lineage>
</organism>